<name>A0AAP0KEJ8_9MAGN</name>
<sequence>MSTMKSFSSYVWHARLAHPSAQVLSQVLRSCSVPVLKDQLSNFCEPCKLGKIYSLPFSRSLSHVASPLSLVHTDV</sequence>
<proteinExistence type="predicted"/>
<dbReference type="Pfam" id="PF13976">
    <property type="entry name" value="gag_pre-integrs"/>
    <property type="match status" value="1"/>
</dbReference>
<gene>
    <name evidence="2" type="ORF">Syun_009500</name>
</gene>
<accession>A0AAP0KEJ8</accession>
<dbReference type="EMBL" id="JBBNAF010000004">
    <property type="protein sequence ID" value="KAK9151191.1"/>
    <property type="molecule type" value="Genomic_DNA"/>
</dbReference>
<organism evidence="2 3">
    <name type="scientific">Stephania yunnanensis</name>
    <dbReference type="NCBI Taxonomy" id="152371"/>
    <lineage>
        <taxon>Eukaryota</taxon>
        <taxon>Viridiplantae</taxon>
        <taxon>Streptophyta</taxon>
        <taxon>Embryophyta</taxon>
        <taxon>Tracheophyta</taxon>
        <taxon>Spermatophyta</taxon>
        <taxon>Magnoliopsida</taxon>
        <taxon>Ranunculales</taxon>
        <taxon>Menispermaceae</taxon>
        <taxon>Menispermoideae</taxon>
        <taxon>Cissampelideae</taxon>
        <taxon>Stephania</taxon>
    </lineage>
</organism>
<protein>
    <recommendedName>
        <fullName evidence="1">GAG-pre-integrase domain-containing protein</fullName>
    </recommendedName>
</protein>
<dbReference type="Proteomes" id="UP001420932">
    <property type="component" value="Unassembled WGS sequence"/>
</dbReference>
<comment type="caution">
    <text evidence="2">The sequence shown here is derived from an EMBL/GenBank/DDBJ whole genome shotgun (WGS) entry which is preliminary data.</text>
</comment>
<evidence type="ECO:0000259" key="1">
    <source>
        <dbReference type="Pfam" id="PF13976"/>
    </source>
</evidence>
<feature type="domain" description="GAG-pre-integrase" evidence="1">
    <location>
        <begin position="8"/>
        <end position="51"/>
    </location>
</feature>
<dbReference type="AlphaFoldDB" id="A0AAP0KEJ8"/>
<reference evidence="2 3" key="1">
    <citation type="submission" date="2024-01" db="EMBL/GenBank/DDBJ databases">
        <title>Genome assemblies of Stephania.</title>
        <authorList>
            <person name="Yang L."/>
        </authorList>
    </citation>
    <scope>NUCLEOTIDE SEQUENCE [LARGE SCALE GENOMIC DNA]</scope>
    <source>
        <strain evidence="2">YNDBR</strain>
        <tissue evidence="2">Leaf</tissue>
    </source>
</reference>
<dbReference type="InterPro" id="IPR025724">
    <property type="entry name" value="GAG-pre-integrase_dom"/>
</dbReference>
<evidence type="ECO:0000313" key="2">
    <source>
        <dbReference type="EMBL" id="KAK9151191.1"/>
    </source>
</evidence>
<evidence type="ECO:0000313" key="3">
    <source>
        <dbReference type="Proteomes" id="UP001420932"/>
    </source>
</evidence>
<keyword evidence="3" id="KW-1185">Reference proteome</keyword>